<dbReference type="PANTHER" id="PTHR30386:SF17">
    <property type="entry name" value="ALKALINE PROTEASE SECRETION PROTEIN APRE"/>
    <property type="match status" value="1"/>
</dbReference>
<dbReference type="NCBIfam" id="TIGR01843">
    <property type="entry name" value="type_I_hlyD"/>
    <property type="match status" value="1"/>
</dbReference>
<protein>
    <recommendedName>
        <fullName evidence="9">Membrane fusion protein (MFP) family protein</fullName>
    </recommendedName>
</protein>
<sequence length="448" mass="48721">MKALPGPGGSAGKGGGALPEVKTSARGPVLAGAIIIAVMFGGIGTWASVAQLDAAVVAAGTIKVEGNRRTIQHLEGGIVSDILVKDGDFVEKDQVLVRLDSIRPKANMQIVRGQLDAALALEARLVAEREGLPEIVFPEDLLDRMSVPEVADSVQGQLTLFKARKAAIEGQMNVLTSRISQLKEEIKGLTEERAANSRQMAILKDEINSISGLVDRGLVARPRLLALQRAVADLDGENARLTGNLARQQQAIGEAELQMLQIKNQFREEVAGQHREVEAQIFDLRERMTASMDVLNRIEIKAPHAGYIVGQKVFTIGGVIRPGDPIMDIVPAGENLVLEAQVRPEDIDNVGIGQEADVMLTAFKFRTTPTVSGKVIWVSADRFTDERTGNGYYMARVQVNSEELAKLEHVTLQPGMPAEVFIKTGLRTPMYYLLEPLLQSMNRAFREP</sequence>
<dbReference type="Pfam" id="PF26002">
    <property type="entry name" value="Beta-barrel_AprE"/>
    <property type="match status" value="1"/>
</dbReference>
<dbReference type="InterPro" id="IPR050739">
    <property type="entry name" value="MFP"/>
</dbReference>
<dbReference type="PANTHER" id="PTHR30386">
    <property type="entry name" value="MEMBRANE FUSION SUBUNIT OF EMRAB-TOLC MULTIDRUG EFFLUX PUMP"/>
    <property type="match status" value="1"/>
</dbReference>
<name>A0A154VZ48_9PROT</name>
<proteinExistence type="inferred from homology"/>
<evidence type="ECO:0000256" key="3">
    <source>
        <dbReference type="ARBA" id="ARBA00022448"/>
    </source>
</evidence>
<comment type="caution">
    <text evidence="13">The sequence shown here is derived from an EMBL/GenBank/DDBJ whole genome shotgun (WGS) entry which is preliminary data.</text>
</comment>
<comment type="subcellular location">
    <subcellularLocation>
        <location evidence="1 9">Cell inner membrane</location>
        <topology evidence="1 9">Single-pass membrane protein</topology>
    </subcellularLocation>
</comment>
<evidence type="ECO:0000256" key="6">
    <source>
        <dbReference type="ARBA" id="ARBA00022692"/>
    </source>
</evidence>
<reference evidence="13 14" key="1">
    <citation type="submission" date="2015-12" db="EMBL/GenBank/DDBJ databases">
        <title>Genome sequence of Oceanibaculum pacificum MCCC 1A02656.</title>
        <authorList>
            <person name="Lu L."/>
            <person name="Lai Q."/>
            <person name="Shao Z."/>
            <person name="Qian P."/>
        </authorList>
    </citation>
    <scope>NUCLEOTIDE SEQUENCE [LARGE SCALE GENOMIC DNA]</scope>
    <source>
        <strain evidence="13 14">MCCC 1A02656</strain>
    </source>
</reference>
<evidence type="ECO:0000256" key="8">
    <source>
        <dbReference type="ARBA" id="ARBA00023136"/>
    </source>
</evidence>
<feature type="coiled-coil region" evidence="10">
    <location>
        <begin position="231"/>
        <end position="265"/>
    </location>
</feature>
<dbReference type="Pfam" id="PF25994">
    <property type="entry name" value="HH_AprE"/>
    <property type="match status" value="1"/>
</dbReference>
<feature type="coiled-coil region" evidence="10">
    <location>
        <begin position="165"/>
        <end position="206"/>
    </location>
</feature>
<keyword evidence="5 9" id="KW-0997">Cell inner membrane</keyword>
<evidence type="ECO:0000256" key="1">
    <source>
        <dbReference type="ARBA" id="ARBA00004377"/>
    </source>
</evidence>
<dbReference type="Gene3D" id="2.40.30.170">
    <property type="match status" value="1"/>
</dbReference>
<evidence type="ECO:0000256" key="4">
    <source>
        <dbReference type="ARBA" id="ARBA00022475"/>
    </source>
</evidence>
<dbReference type="PRINTS" id="PR01490">
    <property type="entry name" value="RTXTOXIND"/>
</dbReference>
<keyword evidence="8" id="KW-0472">Membrane</keyword>
<evidence type="ECO:0000259" key="12">
    <source>
        <dbReference type="Pfam" id="PF26002"/>
    </source>
</evidence>
<evidence type="ECO:0000259" key="11">
    <source>
        <dbReference type="Pfam" id="PF25994"/>
    </source>
</evidence>
<comment type="similarity">
    <text evidence="2 9">Belongs to the membrane fusion protein (MFP) (TC 8.A.1) family.</text>
</comment>
<keyword evidence="4 9" id="KW-1003">Cell membrane</keyword>
<organism evidence="13 14">
    <name type="scientific">Oceanibaculum pacificum</name>
    <dbReference type="NCBI Taxonomy" id="580166"/>
    <lineage>
        <taxon>Bacteria</taxon>
        <taxon>Pseudomonadati</taxon>
        <taxon>Pseudomonadota</taxon>
        <taxon>Alphaproteobacteria</taxon>
        <taxon>Rhodospirillales</taxon>
        <taxon>Oceanibaculaceae</taxon>
        <taxon>Oceanibaculum</taxon>
    </lineage>
</organism>
<evidence type="ECO:0000256" key="9">
    <source>
        <dbReference type="RuleBase" id="RU365093"/>
    </source>
</evidence>
<dbReference type="InterPro" id="IPR010129">
    <property type="entry name" value="T1SS_HlyD"/>
</dbReference>
<dbReference type="AlphaFoldDB" id="A0A154VZ48"/>
<dbReference type="Gene3D" id="2.40.50.100">
    <property type="match status" value="1"/>
</dbReference>
<dbReference type="Proteomes" id="UP000076400">
    <property type="component" value="Unassembled WGS sequence"/>
</dbReference>
<dbReference type="STRING" id="580166.AUP43_10690"/>
<dbReference type="GO" id="GO:0015031">
    <property type="term" value="P:protein transport"/>
    <property type="evidence" value="ECO:0007669"/>
    <property type="project" value="InterPro"/>
</dbReference>
<evidence type="ECO:0000256" key="10">
    <source>
        <dbReference type="SAM" id="Coils"/>
    </source>
</evidence>
<dbReference type="InterPro" id="IPR058781">
    <property type="entry name" value="HH_AprE-like"/>
</dbReference>
<accession>A0A154VZ48</accession>
<keyword evidence="7" id="KW-1133">Transmembrane helix</keyword>
<evidence type="ECO:0000313" key="14">
    <source>
        <dbReference type="Proteomes" id="UP000076400"/>
    </source>
</evidence>
<keyword evidence="14" id="KW-1185">Reference proteome</keyword>
<keyword evidence="6" id="KW-0812">Transmembrane</keyword>
<feature type="domain" description="AprE-like beta-barrel" evidence="12">
    <location>
        <begin position="336"/>
        <end position="425"/>
    </location>
</feature>
<dbReference type="EMBL" id="LPXN01000121">
    <property type="protein sequence ID" value="KZD06463.1"/>
    <property type="molecule type" value="Genomic_DNA"/>
</dbReference>
<evidence type="ECO:0000313" key="13">
    <source>
        <dbReference type="EMBL" id="KZD06463.1"/>
    </source>
</evidence>
<evidence type="ECO:0000256" key="2">
    <source>
        <dbReference type="ARBA" id="ARBA00009477"/>
    </source>
</evidence>
<evidence type="ECO:0000256" key="7">
    <source>
        <dbReference type="ARBA" id="ARBA00022989"/>
    </source>
</evidence>
<keyword evidence="10" id="KW-0175">Coiled coil</keyword>
<feature type="domain" description="AprE-like long alpha-helical hairpin" evidence="11">
    <location>
        <begin position="105"/>
        <end position="293"/>
    </location>
</feature>
<dbReference type="InterPro" id="IPR058982">
    <property type="entry name" value="Beta-barrel_AprE"/>
</dbReference>
<keyword evidence="3 9" id="KW-0813">Transport</keyword>
<dbReference type="GO" id="GO:0005886">
    <property type="term" value="C:plasma membrane"/>
    <property type="evidence" value="ECO:0007669"/>
    <property type="project" value="UniProtKB-SubCell"/>
</dbReference>
<gene>
    <name evidence="13" type="ORF">AUP43_10690</name>
</gene>
<evidence type="ECO:0000256" key="5">
    <source>
        <dbReference type="ARBA" id="ARBA00022519"/>
    </source>
</evidence>